<gene>
    <name evidence="2" type="ORF">N4G62_03200</name>
</gene>
<protein>
    <recommendedName>
        <fullName evidence="4">Chemotaxis protein</fullName>
    </recommendedName>
</protein>
<evidence type="ECO:0000313" key="2">
    <source>
        <dbReference type="EMBL" id="MDZ7281036.1"/>
    </source>
</evidence>
<feature type="transmembrane region" description="Helical" evidence="1">
    <location>
        <begin position="66"/>
        <end position="86"/>
    </location>
</feature>
<keyword evidence="1" id="KW-0812">Transmembrane</keyword>
<name>A0ABU5LMW0_9SPHN</name>
<evidence type="ECO:0000256" key="1">
    <source>
        <dbReference type="SAM" id="Phobius"/>
    </source>
</evidence>
<organism evidence="2 3">
    <name type="scientific">Sphingomonas sanguinis</name>
    <dbReference type="NCBI Taxonomy" id="33051"/>
    <lineage>
        <taxon>Bacteria</taxon>
        <taxon>Pseudomonadati</taxon>
        <taxon>Pseudomonadota</taxon>
        <taxon>Alphaproteobacteria</taxon>
        <taxon>Sphingomonadales</taxon>
        <taxon>Sphingomonadaceae</taxon>
        <taxon>Sphingomonas</taxon>
    </lineage>
</organism>
<evidence type="ECO:0000313" key="3">
    <source>
        <dbReference type="Proteomes" id="UP001292182"/>
    </source>
</evidence>
<sequence>MTTTKKKRLRERCPDHGGQTTVLQSQASGRLARLEFEVQTLRTKLAHEAGRVDALSARKPDRLGPIIGGTGAAISSLVAVGGFFLVHHLSVRRQRRDEFFKRMQDCLTIIERVGRDASKVWRRPANDKEAQAALELLQADIDALSYRLARMQKLQATFNVNTAFVELKREATLNVEDSGRAADIARADRVLRLAQNLTNAILIQFDQVYG</sequence>
<evidence type="ECO:0008006" key="4">
    <source>
        <dbReference type="Google" id="ProtNLM"/>
    </source>
</evidence>
<proteinExistence type="predicted"/>
<dbReference type="EMBL" id="JAOBTW010000003">
    <property type="protein sequence ID" value="MDZ7281036.1"/>
    <property type="molecule type" value="Genomic_DNA"/>
</dbReference>
<keyword evidence="1" id="KW-0472">Membrane</keyword>
<dbReference type="RefSeq" id="WP_322538532.1">
    <property type="nucleotide sequence ID" value="NZ_JAOBTW010000003.1"/>
</dbReference>
<comment type="caution">
    <text evidence="2">The sequence shown here is derived from an EMBL/GenBank/DDBJ whole genome shotgun (WGS) entry which is preliminary data.</text>
</comment>
<keyword evidence="1" id="KW-1133">Transmembrane helix</keyword>
<reference evidence="3" key="1">
    <citation type="submission" date="2023-07" db="EMBL/GenBank/DDBJ databases">
        <title>Whole genome sequence analysis of rice epiphytic Sphingomonas sanguinis OsEp_Plm_15B2.</title>
        <authorList>
            <person name="Sahu K.P."/>
            <person name="Asharani P."/>
            <person name="Reddy B."/>
            <person name="Kumar A."/>
        </authorList>
    </citation>
    <scope>NUCLEOTIDE SEQUENCE [LARGE SCALE GENOMIC DNA]</scope>
    <source>
        <strain evidence="3">OsEp_Plm_15B2</strain>
    </source>
</reference>
<accession>A0ABU5LMW0</accession>
<keyword evidence="3" id="KW-1185">Reference proteome</keyword>
<dbReference type="Proteomes" id="UP001292182">
    <property type="component" value="Unassembled WGS sequence"/>
</dbReference>